<name>A0A0P7ZQF8_9CYAN</name>
<evidence type="ECO:0000313" key="3">
    <source>
        <dbReference type="Proteomes" id="UP000050465"/>
    </source>
</evidence>
<dbReference type="AlphaFoldDB" id="A0A0P7ZQF8"/>
<dbReference type="Proteomes" id="UP000050465">
    <property type="component" value="Unassembled WGS sequence"/>
</dbReference>
<evidence type="ECO:0000259" key="1">
    <source>
        <dbReference type="Pfam" id="PF09378"/>
    </source>
</evidence>
<gene>
    <name evidence="2" type="ORF">HLUCCA11_10370</name>
</gene>
<feature type="domain" description="Helicase HerA barrel" evidence="1">
    <location>
        <begin position="18"/>
        <end position="113"/>
    </location>
</feature>
<dbReference type="EMBL" id="LJZR01000012">
    <property type="protein sequence ID" value="KPQ35357.1"/>
    <property type="molecule type" value="Genomic_DNA"/>
</dbReference>
<dbReference type="PATRIC" id="fig|1666911.3.peg.4219"/>
<proteinExistence type="predicted"/>
<protein>
    <submittedName>
        <fullName evidence="2">HAS barrel domain</fullName>
    </submittedName>
</protein>
<dbReference type="Pfam" id="PF09378">
    <property type="entry name" value="HAS-barrel"/>
    <property type="match status" value="1"/>
</dbReference>
<dbReference type="InterPro" id="IPR018538">
    <property type="entry name" value="HerA_barrel_dom"/>
</dbReference>
<evidence type="ECO:0000313" key="2">
    <source>
        <dbReference type="EMBL" id="KPQ35357.1"/>
    </source>
</evidence>
<reference evidence="2 3" key="1">
    <citation type="submission" date="2015-09" db="EMBL/GenBank/DDBJ databases">
        <title>Identification and resolution of microdiversity through metagenomic sequencing of parallel consortia.</title>
        <authorList>
            <person name="Nelson W.C."/>
            <person name="Romine M.F."/>
            <person name="Lindemann S.R."/>
        </authorList>
    </citation>
    <scope>NUCLEOTIDE SEQUENCE [LARGE SCALE GENOMIC DNA]</scope>
    <source>
        <strain evidence="2">Ana</strain>
    </source>
</reference>
<organism evidence="2 3">
    <name type="scientific">Phormidesmis priestleyi Ana</name>
    <dbReference type="NCBI Taxonomy" id="1666911"/>
    <lineage>
        <taxon>Bacteria</taxon>
        <taxon>Bacillati</taxon>
        <taxon>Cyanobacteriota</taxon>
        <taxon>Cyanophyceae</taxon>
        <taxon>Leptolyngbyales</taxon>
        <taxon>Leptolyngbyaceae</taxon>
        <taxon>Phormidesmis</taxon>
    </lineage>
</organism>
<sequence>MRLPLPQFAVRQRAAGHIAEVIETSTTEFLAQCLEPEDLSFPVMPPFGSWVKAYDEESANQIYGVVYHATTSPLDSVHRARALGMSLDELREQQPQIFAMLKTEFSVAIVGFVPMVKRRHKAAKLGATKLGATKFGANGQSAVNESAVNEGAKEVTSEMELGDRTYQHLPPRPPQVHQAVYRCEQAEVIRFTEELDWLRTLLQVSGVPTESLAAAAIRDVYNLRDLDRDWLIRAGRMVSVLLKDDYDRLRMILSQIHP</sequence>
<dbReference type="STRING" id="1666911.HLUCCA11_10370"/>
<comment type="caution">
    <text evidence="2">The sequence shown here is derived from an EMBL/GenBank/DDBJ whole genome shotgun (WGS) entry which is preliminary data.</text>
</comment>
<accession>A0A0P7ZQF8</accession>